<dbReference type="Proteomes" id="UP001190700">
    <property type="component" value="Unassembled WGS sequence"/>
</dbReference>
<evidence type="ECO:0000313" key="3">
    <source>
        <dbReference type="Proteomes" id="UP001190700"/>
    </source>
</evidence>
<evidence type="ECO:0000313" key="2">
    <source>
        <dbReference type="EMBL" id="KAK3251505.1"/>
    </source>
</evidence>
<organism evidence="2 3">
    <name type="scientific">Cymbomonas tetramitiformis</name>
    <dbReference type="NCBI Taxonomy" id="36881"/>
    <lineage>
        <taxon>Eukaryota</taxon>
        <taxon>Viridiplantae</taxon>
        <taxon>Chlorophyta</taxon>
        <taxon>Pyramimonadophyceae</taxon>
        <taxon>Pyramimonadales</taxon>
        <taxon>Pyramimonadaceae</taxon>
        <taxon>Cymbomonas</taxon>
    </lineage>
</organism>
<feature type="region of interest" description="Disordered" evidence="1">
    <location>
        <begin position="405"/>
        <end position="451"/>
    </location>
</feature>
<proteinExistence type="predicted"/>
<protein>
    <submittedName>
        <fullName evidence="2">Uncharacterized protein</fullName>
    </submittedName>
</protein>
<feature type="region of interest" description="Disordered" evidence="1">
    <location>
        <begin position="1"/>
        <end position="33"/>
    </location>
</feature>
<name>A0AAE0CCP9_9CHLO</name>
<evidence type="ECO:0000256" key="1">
    <source>
        <dbReference type="SAM" id="MobiDB-lite"/>
    </source>
</evidence>
<feature type="compositionally biased region" description="Polar residues" evidence="1">
    <location>
        <begin position="1"/>
        <end position="11"/>
    </location>
</feature>
<comment type="caution">
    <text evidence="2">The sequence shown here is derived from an EMBL/GenBank/DDBJ whole genome shotgun (WGS) entry which is preliminary data.</text>
</comment>
<gene>
    <name evidence="2" type="ORF">CYMTET_39155</name>
</gene>
<accession>A0AAE0CCP9</accession>
<sequence length="451" mass="51904">MAQQPEYQAETSAAGAATGDQEMQEASQERDMCRANTDQANDRLAILTDFKRQRQMPHKRRMRLGIVTGKARDDDEMLTFLFLNPQLRMERADVVWQVLTKIPNIWELLDQPVQNPEFFEGVPIGPTKMIPLYDVNIRRVVYLTQALHHQLEMAAKMTRGLVDEPRGGPLIFTYTVGAEEAHVPVCDRSLPSDTWHAGIWQWTTRPLKHLYRLDLNTLQECFRLQMTDNSQTYLIPPLVYARDPRVGHFMDLHWTNLYGPNEGVQPCQVEVGMIHDIVRRKPWDLLREVFKPPFEKFQRCGHRKMVKYEELCLPNYWLVDQSHPDLGVAIAEPMTMIDTLNDEPDIRWTVEANDFLHYIPLKALEQAEQARLLAYFSDYEAGRVLYTEEAASEYAALEHGRERRAKCKTHEEADRVLQTGVPTAGGQPQGRRDAAPSPAGEQSKTKIDTAR</sequence>
<dbReference type="AlphaFoldDB" id="A0AAE0CCP9"/>
<keyword evidence="3" id="KW-1185">Reference proteome</keyword>
<dbReference type="EMBL" id="LGRX02026006">
    <property type="protein sequence ID" value="KAK3251505.1"/>
    <property type="molecule type" value="Genomic_DNA"/>
</dbReference>
<reference evidence="2 3" key="1">
    <citation type="journal article" date="2015" name="Genome Biol. Evol.">
        <title>Comparative Genomics of a Bacterivorous Green Alga Reveals Evolutionary Causalities and Consequences of Phago-Mixotrophic Mode of Nutrition.</title>
        <authorList>
            <person name="Burns J.A."/>
            <person name="Paasch A."/>
            <person name="Narechania A."/>
            <person name="Kim E."/>
        </authorList>
    </citation>
    <scope>NUCLEOTIDE SEQUENCE [LARGE SCALE GENOMIC DNA]</scope>
    <source>
        <strain evidence="2 3">PLY_AMNH</strain>
    </source>
</reference>